<dbReference type="Gene3D" id="3.40.50.1820">
    <property type="entry name" value="alpha/beta hydrolase"/>
    <property type="match status" value="1"/>
</dbReference>
<feature type="domain" description="AB hydrolase-1" evidence="2">
    <location>
        <begin position="26"/>
        <end position="263"/>
    </location>
</feature>
<evidence type="ECO:0000256" key="1">
    <source>
        <dbReference type="ARBA" id="ARBA00038128"/>
    </source>
</evidence>
<dbReference type="Pfam" id="PF00561">
    <property type="entry name" value="Abhydrolase_1"/>
    <property type="match status" value="1"/>
</dbReference>
<dbReference type="PANTHER" id="PTHR43433:SF4">
    <property type="entry name" value="NON-HEME CHLOROPEROXIDASE-RELATED"/>
    <property type="match status" value="1"/>
</dbReference>
<dbReference type="PRINTS" id="PR00111">
    <property type="entry name" value="ABHYDROLASE"/>
</dbReference>
<gene>
    <name evidence="3" type="ORF">EHT25_07900</name>
</gene>
<dbReference type="AlphaFoldDB" id="A0A3P1C4B0"/>
<comment type="similarity">
    <text evidence="1">Belongs to the AB hydrolase superfamily. Bacterial non-heme haloperoxidase / perhydrolase family.</text>
</comment>
<sequence length="286" mass="31993">MSYIQAGTGRNGEPVNLFYQDWGTGNPVVLIHGWPLSHEMWEYQLTELPQHGLRCIAYDRRGFGKSSKPWEGYDYDTLADDLKAVLDELDLRNVTLVGFSMGGGEVVRYLSRYGSERVSKIVLISAVTPYLLKTDDNPDGVDQSVFDDMLEKMQADRADFLASFGKQFYGVSMLNHPVSDSHLKWDQTLALLGSPRATIECAKSFSSTDFRADLAKITVPTLIIHGDADQTVPFESSGQKTHELIPQSQLLVYEGEPHGLFFTQKDELNEDLLTFISATMPVTENV</sequence>
<name>A0A3P1C4B0_9BACT</name>
<evidence type="ECO:0000259" key="2">
    <source>
        <dbReference type="Pfam" id="PF00561"/>
    </source>
</evidence>
<comment type="caution">
    <text evidence="3">The sequence shown here is derived from an EMBL/GenBank/DDBJ whole genome shotgun (WGS) entry which is preliminary data.</text>
</comment>
<keyword evidence="4" id="KW-1185">Reference proteome</keyword>
<dbReference type="OrthoDB" id="9780932at2"/>
<dbReference type="PANTHER" id="PTHR43433">
    <property type="entry name" value="HYDROLASE, ALPHA/BETA FOLD FAMILY PROTEIN"/>
    <property type="match status" value="1"/>
</dbReference>
<dbReference type="RefSeq" id="WP_124873003.1">
    <property type="nucleotide sequence ID" value="NZ_RQJO01000007.1"/>
</dbReference>
<reference evidence="3 4" key="1">
    <citation type="submission" date="2018-11" db="EMBL/GenBank/DDBJ databases">
        <authorList>
            <person name="Zhou Z."/>
            <person name="Wang G."/>
        </authorList>
    </citation>
    <scope>NUCLEOTIDE SEQUENCE [LARGE SCALE GENOMIC DNA]</scope>
    <source>
        <strain evidence="3 4">KCTC52004</strain>
    </source>
</reference>
<dbReference type="GO" id="GO:0016787">
    <property type="term" value="F:hydrolase activity"/>
    <property type="evidence" value="ECO:0007669"/>
    <property type="project" value="UniProtKB-KW"/>
</dbReference>
<keyword evidence="3" id="KW-0378">Hydrolase</keyword>
<dbReference type="InterPro" id="IPR000639">
    <property type="entry name" value="Epox_hydrolase-like"/>
</dbReference>
<protein>
    <submittedName>
        <fullName evidence="3">Alpha/beta hydrolase</fullName>
    </submittedName>
</protein>
<accession>A0A3P1C4B0</accession>
<organism evidence="3 4">
    <name type="scientific">Larkinella rosea</name>
    <dbReference type="NCBI Taxonomy" id="2025312"/>
    <lineage>
        <taxon>Bacteria</taxon>
        <taxon>Pseudomonadati</taxon>
        <taxon>Bacteroidota</taxon>
        <taxon>Cytophagia</taxon>
        <taxon>Cytophagales</taxon>
        <taxon>Spirosomataceae</taxon>
        <taxon>Larkinella</taxon>
    </lineage>
</organism>
<dbReference type="PRINTS" id="PR00412">
    <property type="entry name" value="EPOXHYDRLASE"/>
</dbReference>
<dbReference type="SUPFAM" id="SSF53474">
    <property type="entry name" value="alpha/beta-Hydrolases"/>
    <property type="match status" value="1"/>
</dbReference>
<dbReference type="InterPro" id="IPR029058">
    <property type="entry name" value="AB_hydrolase_fold"/>
</dbReference>
<dbReference type="Proteomes" id="UP000271925">
    <property type="component" value="Unassembled WGS sequence"/>
</dbReference>
<evidence type="ECO:0000313" key="4">
    <source>
        <dbReference type="Proteomes" id="UP000271925"/>
    </source>
</evidence>
<proteinExistence type="inferred from homology"/>
<dbReference type="InterPro" id="IPR000073">
    <property type="entry name" value="AB_hydrolase_1"/>
</dbReference>
<dbReference type="InterPro" id="IPR050471">
    <property type="entry name" value="AB_hydrolase"/>
</dbReference>
<evidence type="ECO:0000313" key="3">
    <source>
        <dbReference type="EMBL" id="RRB07684.1"/>
    </source>
</evidence>
<dbReference type="EMBL" id="RQJO01000007">
    <property type="protein sequence ID" value="RRB07684.1"/>
    <property type="molecule type" value="Genomic_DNA"/>
</dbReference>
<dbReference type="FunFam" id="3.40.50.1820:FF:000205">
    <property type="entry name" value="Non-haem bromoperoxidase BPO-A2"/>
    <property type="match status" value="1"/>
</dbReference>